<dbReference type="SMART" id="SM00028">
    <property type="entry name" value="TPR"/>
    <property type="match status" value="5"/>
</dbReference>
<dbReference type="OrthoDB" id="9778850at2"/>
<keyword evidence="4" id="KW-1133">Transmembrane helix</keyword>
<keyword evidence="4" id="KW-0472">Membrane</keyword>
<feature type="repeat" description="TPR" evidence="3">
    <location>
        <begin position="492"/>
        <end position="525"/>
    </location>
</feature>
<evidence type="ECO:0000313" key="5">
    <source>
        <dbReference type="EMBL" id="ABC82845.1"/>
    </source>
</evidence>
<dbReference type="AlphaFoldDB" id="Q2IE36"/>
<name>Q2IE36_ANADE</name>
<feature type="repeat" description="TPR" evidence="3">
    <location>
        <begin position="560"/>
        <end position="593"/>
    </location>
</feature>
<feature type="transmembrane region" description="Helical" evidence="4">
    <location>
        <begin position="418"/>
        <end position="435"/>
    </location>
</feature>
<evidence type="ECO:0000256" key="1">
    <source>
        <dbReference type="ARBA" id="ARBA00022737"/>
    </source>
</evidence>
<dbReference type="EMBL" id="CP000251">
    <property type="protein sequence ID" value="ABC82845.1"/>
    <property type="molecule type" value="Genomic_DNA"/>
</dbReference>
<keyword evidence="2 3" id="KW-0802">TPR repeat</keyword>
<evidence type="ECO:0000256" key="3">
    <source>
        <dbReference type="PROSITE-ProRule" id="PRU00339"/>
    </source>
</evidence>
<dbReference type="PANTHER" id="PTHR44227">
    <property type="match status" value="1"/>
</dbReference>
<dbReference type="RefSeq" id="WP_011422127.1">
    <property type="nucleotide sequence ID" value="NC_007760.1"/>
</dbReference>
<dbReference type="PROSITE" id="PS50293">
    <property type="entry name" value="TPR_REGION"/>
    <property type="match status" value="1"/>
</dbReference>
<accession>Q2IE36</accession>
<sequence length="697" mass="72361">MDATAPRRYARALPIAAILALGIAAYANALGGPFVLDDHSSIIDNADVAHPARWLPGGPAYASAPNRALTYFTFALNHRLGGLDPAGYKAVNVGIHLAAALLVYALVLLALRAPRLAGSALARSPRAVALCAAALFVAHPLQTQAVTYVVQRLTSLATLLYLASVVLYARWRERLHRGAVAGPRAVLGYVPVILTALLAMRSKEIALTLPLAIAAYELCFLSATPGRRLLYLAPVLATLAVIPMTQLGGGIAAGGGGAEGGAARLAAAAAAAANTTAARPYVEYVTTQPAIIARYLGMVILPVGQSIDHGFETYSLADPLVLLGLAVLTALAGVAAWLLAATRRREAGPSAVDPAARLVAFGVIWFLLGLSLESLVALQDLMVEHRMYLPSAGLFVAASAGAGLVAERVAPGRWMRPLVAASLVVALALAVATFARNEVWADDVRLWADAAAKAPANPRTHGNLGQALAQRGDVARGMAEIDTALRLKPDFYQAHTNKGVLLLQQGQVVPALEHLRTAVALAPDDAPSRFALARALHGAGDLAGAVEEYRTVLGRSGRHRLALNNLAVAYAQLGRLDLAVEHFRKAAELDPEDPEPAVNLGRALLSLGDAAGARVAAEAALRAAPRHPGAHAVLGGAYLAMDQVAPAAEELRLAVGLGSRDPETFDRLAAAYARLGAGEQADAARAAALRLRSGAGP</sequence>
<feature type="transmembrane region" description="Helical" evidence="4">
    <location>
        <begin position="354"/>
        <end position="376"/>
    </location>
</feature>
<feature type="transmembrane region" description="Helical" evidence="4">
    <location>
        <begin position="148"/>
        <end position="169"/>
    </location>
</feature>
<evidence type="ECO:0000313" key="6">
    <source>
        <dbReference type="Proteomes" id="UP000001935"/>
    </source>
</evidence>
<dbReference type="PROSITE" id="PS50005">
    <property type="entry name" value="TPR"/>
    <property type="match status" value="2"/>
</dbReference>
<dbReference type="InterPro" id="IPR052346">
    <property type="entry name" value="O-mannosyl-transferase_TMTC"/>
</dbReference>
<dbReference type="KEGG" id="ade:Adeh_3076"/>
<feature type="transmembrane region" description="Helical" evidence="4">
    <location>
        <begin position="205"/>
        <end position="223"/>
    </location>
</feature>
<dbReference type="STRING" id="290397.Adeh_3076"/>
<evidence type="ECO:0000256" key="2">
    <source>
        <dbReference type="ARBA" id="ARBA00022803"/>
    </source>
</evidence>
<proteinExistence type="predicted"/>
<feature type="transmembrane region" description="Helical" evidence="4">
    <location>
        <begin position="388"/>
        <end position="406"/>
    </location>
</feature>
<dbReference type="Gene3D" id="1.25.40.10">
    <property type="entry name" value="Tetratricopeptide repeat domain"/>
    <property type="match status" value="1"/>
</dbReference>
<dbReference type="InterPro" id="IPR011990">
    <property type="entry name" value="TPR-like_helical_dom_sf"/>
</dbReference>
<keyword evidence="1" id="KW-0677">Repeat</keyword>
<dbReference type="HOGENOM" id="CLU_011615_5_1_7"/>
<gene>
    <name evidence="5" type="ordered locus">Adeh_3076</name>
</gene>
<dbReference type="eggNOG" id="COG0457">
    <property type="taxonomic scope" value="Bacteria"/>
</dbReference>
<feature type="transmembrane region" description="Helical" evidence="4">
    <location>
        <begin position="230"/>
        <end position="253"/>
    </location>
</feature>
<evidence type="ECO:0000256" key="4">
    <source>
        <dbReference type="SAM" id="Phobius"/>
    </source>
</evidence>
<feature type="transmembrane region" description="Helical" evidence="4">
    <location>
        <begin position="125"/>
        <end position="142"/>
    </location>
</feature>
<reference evidence="5" key="1">
    <citation type="submission" date="2006-01" db="EMBL/GenBank/DDBJ databases">
        <title>Complete sequence of Anaeromyxobacter dehalogenans 2CP-C.</title>
        <authorList>
            <consortium name="US DOE Joint Genome Institute"/>
            <person name="Copeland A."/>
            <person name="Lucas S."/>
            <person name="Lapidus A."/>
            <person name="Barry K."/>
            <person name="Detter J.C."/>
            <person name="Glavina T."/>
            <person name="Hammon N."/>
            <person name="Israni S."/>
            <person name="Pitluck S."/>
            <person name="Brettin T."/>
            <person name="Bruce D."/>
            <person name="Han C."/>
            <person name="Tapia R."/>
            <person name="Gilna P."/>
            <person name="Kiss H."/>
            <person name="Schmutz J."/>
            <person name="Larimer F."/>
            <person name="Land M."/>
            <person name="Kyrpides N."/>
            <person name="Anderson I."/>
            <person name="Sanford R.A."/>
            <person name="Ritalahti K.M."/>
            <person name="Thomas H.S."/>
            <person name="Kirby J.R."/>
            <person name="Zhulin I.B."/>
            <person name="Loeffler F.E."/>
            <person name="Richardson P."/>
        </authorList>
    </citation>
    <scope>NUCLEOTIDE SEQUENCE</scope>
    <source>
        <strain evidence="5">2CP-C</strain>
    </source>
</reference>
<feature type="transmembrane region" description="Helical" evidence="4">
    <location>
        <begin position="93"/>
        <end position="113"/>
    </location>
</feature>
<dbReference type="Pfam" id="PF13432">
    <property type="entry name" value="TPR_16"/>
    <property type="match status" value="3"/>
</dbReference>
<dbReference type="Proteomes" id="UP000001935">
    <property type="component" value="Chromosome"/>
</dbReference>
<feature type="transmembrane region" description="Helical" evidence="4">
    <location>
        <begin position="12"/>
        <end position="31"/>
    </location>
</feature>
<organism evidence="5 6">
    <name type="scientific">Anaeromyxobacter dehalogenans (strain 2CP-C)</name>
    <dbReference type="NCBI Taxonomy" id="290397"/>
    <lineage>
        <taxon>Bacteria</taxon>
        <taxon>Pseudomonadati</taxon>
        <taxon>Myxococcota</taxon>
        <taxon>Myxococcia</taxon>
        <taxon>Myxococcales</taxon>
        <taxon>Cystobacterineae</taxon>
        <taxon>Anaeromyxobacteraceae</taxon>
        <taxon>Anaeromyxobacter</taxon>
    </lineage>
</organism>
<dbReference type="PANTHER" id="PTHR44227:SF3">
    <property type="entry name" value="PROTEIN O-MANNOSYL-TRANSFERASE TMTC4"/>
    <property type="match status" value="1"/>
</dbReference>
<protein>
    <submittedName>
        <fullName evidence="5">Tetratricopeptide repeat protein</fullName>
    </submittedName>
</protein>
<dbReference type="SUPFAM" id="SSF48452">
    <property type="entry name" value="TPR-like"/>
    <property type="match status" value="1"/>
</dbReference>
<dbReference type="InterPro" id="IPR019734">
    <property type="entry name" value="TPR_rpt"/>
</dbReference>
<keyword evidence="4" id="KW-0812">Transmembrane</keyword>
<feature type="transmembrane region" description="Helical" evidence="4">
    <location>
        <begin position="181"/>
        <end position="199"/>
    </location>
</feature>
<feature type="transmembrane region" description="Helical" evidence="4">
    <location>
        <begin position="320"/>
        <end position="342"/>
    </location>
</feature>